<dbReference type="Gene3D" id="3.40.50.2000">
    <property type="entry name" value="Glycogen Phosphorylase B"/>
    <property type="match status" value="1"/>
</dbReference>
<protein>
    <submittedName>
        <fullName evidence="1">Uncharacterized protein</fullName>
    </submittedName>
</protein>
<gene>
    <name evidence="1" type="ORF">CXG49_20420</name>
    <name evidence="2" type="ORF">CXG53_21925</name>
</gene>
<evidence type="ECO:0000313" key="4">
    <source>
        <dbReference type="Proteomes" id="UP000234878"/>
    </source>
</evidence>
<organism evidence="1 4">
    <name type="scientific">Pseudomonas guariconensis</name>
    <dbReference type="NCBI Taxonomy" id="1288410"/>
    <lineage>
        <taxon>Bacteria</taxon>
        <taxon>Pseudomonadati</taxon>
        <taxon>Pseudomonadota</taxon>
        <taxon>Gammaproteobacteria</taxon>
        <taxon>Pseudomonadales</taxon>
        <taxon>Pseudomonadaceae</taxon>
        <taxon>Pseudomonas</taxon>
    </lineage>
</organism>
<name>A0AAX0VR73_9PSED</name>
<dbReference type="EMBL" id="PJCQ01000022">
    <property type="protein sequence ID" value="PLV17209.1"/>
    <property type="molecule type" value="Genomic_DNA"/>
</dbReference>
<dbReference type="GeneID" id="93545386"/>
<evidence type="ECO:0000313" key="3">
    <source>
        <dbReference type="Proteomes" id="UP000234839"/>
    </source>
</evidence>
<dbReference type="SUPFAM" id="SSF53756">
    <property type="entry name" value="UDP-Glycosyltransferase/glycogen phosphorylase"/>
    <property type="match status" value="1"/>
</dbReference>
<keyword evidence="3" id="KW-1185">Reference proteome</keyword>
<dbReference type="EMBL" id="PJCP01000022">
    <property type="protein sequence ID" value="PLV22076.1"/>
    <property type="molecule type" value="Genomic_DNA"/>
</dbReference>
<proteinExistence type="predicted"/>
<comment type="caution">
    <text evidence="1">The sequence shown here is derived from an EMBL/GenBank/DDBJ whole genome shotgun (WGS) entry which is preliminary data.</text>
</comment>
<dbReference type="Proteomes" id="UP000234839">
    <property type="component" value="Unassembled WGS sequence"/>
</dbReference>
<dbReference type="RefSeq" id="WP_102082367.1">
    <property type="nucleotide sequence ID" value="NZ_CP162012.1"/>
</dbReference>
<evidence type="ECO:0000313" key="2">
    <source>
        <dbReference type="EMBL" id="PLV22076.1"/>
    </source>
</evidence>
<sequence>MRVGAIKQDDEVAMGTFSYKVLHGFGPSAGQPAMMASALRSIGIDASNVVMGYNKFAYPSDHTIPSAGIVDKCRVLGGLGAEADVVHIHAITPFFNKGMPKFPMGVDLLALKAAGKRVVVHFRGSEIRMASLFAANNPYHYVDDDPERLIAKFSEESQVAYLAMCRALADELVVSDPELATYVPDASVIPRIIDFNTWKYVGPTNTTRPLIVHAPSRRGVKGTEHVINAVEALKEEGLDFDFMLVENLSQAEARAIFEKCDVIVDQLRIGWYGVLAVEAMALGKTVVSYVRDDIVHTLGDEPPIAVASPDTIKDVLRDLIKSPALRQKIAANGYKYCCATHDPKVVAKKCEAMYQRVLAKPQSIDLPAYMAFCEQQLSSQHKIKVAKVIIDNSKDAMRRSYWREVYFFYKRVGFRRFVRRVLEKVGAV</sequence>
<reference evidence="3 4" key="1">
    <citation type="submission" date="2017-12" db="EMBL/GenBank/DDBJ databases">
        <title>Detection of the carbapenemase gene blaVIM-5 in members of the Pseudomonas putida group isolated from polluted Nigerian wetlands.</title>
        <authorList>
            <person name="Adelowo O."/>
            <person name="Vollmers J."/>
            <person name="Maeusezahl I."/>
            <person name="Kaster A.-K."/>
            <person name="Mueller J.A."/>
        </authorList>
    </citation>
    <scope>NUCLEOTIDE SEQUENCE [LARGE SCALE GENOMIC DNA]</scope>
    <source>
        <strain evidence="2 3">MR119</strain>
        <strain evidence="1 4">MR144</strain>
    </source>
</reference>
<accession>A0AAX0VR73</accession>
<dbReference type="Proteomes" id="UP000234878">
    <property type="component" value="Unassembled WGS sequence"/>
</dbReference>
<dbReference type="AlphaFoldDB" id="A0AAX0VR73"/>
<evidence type="ECO:0000313" key="1">
    <source>
        <dbReference type="EMBL" id="PLV17209.1"/>
    </source>
</evidence>